<dbReference type="PANTHER" id="PTHR15034:SF5">
    <property type="entry name" value="DEATH DOMAIN-CONTAINING PROTEIN CRADD"/>
    <property type="match status" value="1"/>
</dbReference>
<evidence type="ECO:0000313" key="3">
    <source>
        <dbReference type="EMBL" id="KAK7488561.1"/>
    </source>
</evidence>
<dbReference type="CDD" id="cd01671">
    <property type="entry name" value="CARD"/>
    <property type="match status" value="1"/>
</dbReference>
<dbReference type="Pfam" id="PF00531">
    <property type="entry name" value="Death"/>
    <property type="match status" value="1"/>
</dbReference>
<dbReference type="InterPro" id="IPR000488">
    <property type="entry name" value="Death_dom"/>
</dbReference>
<dbReference type="PROSITE" id="PS50209">
    <property type="entry name" value="CARD"/>
    <property type="match status" value="1"/>
</dbReference>
<dbReference type="Pfam" id="PF00619">
    <property type="entry name" value="CARD"/>
    <property type="match status" value="1"/>
</dbReference>
<dbReference type="AlphaFoldDB" id="A0ABD0KMT6"/>
<dbReference type="EMBL" id="JACVVK020000149">
    <property type="protein sequence ID" value="KAK7488561.1"/>
    <property type="molecule type" value="Genomic_DNA"/>
</dbReference>
<organism evidence="3 4">
    <name type="scientific">Batillaria attramentaria</name>
    <dbReference type="NCBI Taxonomy" id="370345"/>
    <lineage>
        <taxon>Eukaryota</taxon>
        <taxon>Metazoa</taxon>
        <taxon>Spiralia</taxon>
        <taxon>Lophotrochozoa</taxon>
        <taxon>Mollusca</taxon>
        <taxon>Gastropoda</taxon>
        <taxon>Caenogastropoda</taxon>
        <taxon>Sorbeoconcha</taxon>
        <taxon>Cerithioidea</taxon>
        <taxon>Batillariidae</taxon>
        <taxon>Batillaria</taxon>
    </lineage>
</organism>
<dbReference type="InterPro" id="IPR011029">
    <property type="entry name" value="DEATH-like_dom_sf"/>
</dbReference>
<dbReference type="SUPFAM" id="SSF47986">
    <property type="entry name" value="DEATH domain"/>
    <property type="match status" value="2"/>
</dbReference>
<proteinExistence type="predicted"/>
<sequence>MPVKKGRLRPQDRIRITKNYPYLLETLDPDEFMDYLISSFVLDSDDRDLIKNGDPKTRKGRVERFLQILERAGEDAYGKFLNALEASGNDHVVKKLQETDISDVNTGAGSFSWIDDLPNEIKNQRVTDQHASRLSAALGNNWQQVFFELGVRQAKIQQTQDTYKNSVPTAITTLLIGWRQKEASRATFLALLTALRQADDRCTIEWDLVQSIVEGKT</sequence>
<dbReference type="PROSITE" id="PS50017">
    <property type="entry name" value="DEATH_DOMAIN"/>
    <property type="match status" value="1"/>
</dbReference>
<dbReference type="PANTHER" id="PTHR15034">
    <property type="entry name" value="DEATH DOMAIN-CONTAINING PROTEIN CRADD"/>
    <property type="match status" value="1"/>
</dbReference>
<reference evidence="3 4" key="1">
    <citation type="journal article" date="2023" name="Sci. Data">
        <title>Genome assembly of the Korean intertidal mud-creeper Batillaria attramentaria.</title>
        <authorList>
            <person name="Patra A.K."/>
            <person name="Ho P.T."/>
            <person name="Jun S."/>
            <person name="Lee S.J."/>
            <person name="Kim Y."/>
            <person name="Won Y.J."/>
        </authorList>
    </citation>
    <scope>NUCLEOTIDE SEQUENCE [LARGE SCALE GENOMIC DNA]</scope>
    <source>
        <strain evidence="3">Wonlab-2016</strain>
    </source>
</reference>
<feature type="domain" description="Death" evidence="1">
    <location>
        <begin position="138"/>
        <end position="199"/>
    </location>
</feature>
<comment type="caution">
    <text evidence="3">The sequence shown here is derived from an EMBL/GenBank/DDBJ whole genome shotgun (WGS) entry which is preliminary data.</text>
</comment>
<accession>A0ABD0KMT6</accession>
<protein>
    <recommendedName>
        <fullName evidence="5">CARD domain-containing protein</fullName>
    </recommendedName>
</protein>
<dbReference type="Gene3D" id="1.10.533.10">
    <property type="entry name" value="Death Domain, Fas"/>
    <property type="match status" value="2"/>
</dbReference>
<gene>
    <name evidence="3" type="ORF">BaRGS_00020178</name>
</gene>
<dbReference type="InterPro" id="IPR001315">
    <property type="entry name" value="CARD"/>
</dbReference>
<name>A0ABD0KMT6_9CAEN</name>
<evidence type="ECO:0000259" key="1">
    <source>
        <dbReference type="PROSITE" id="PS50017"/>
    </source>
</evidence>
<feature type="domain" description="CARD" evidence="2">
    <location>
        <begin position="8"/>
        <end position="99"/>
    </location>
</feature>
<keyword evidence="4" id="KW-1185">Reference proteome</keyword>
<evidence type="ECO:0008006" key="5">
    <source>
        <dbReference type="Google" id="ProtNLM"/>
    </source>
</evidence>
<evidence type="ECO:0000313" key="4">
    <source>
        <dbReference type="Proteomes" id="UP001519460"/>
    </source>
</evidence>
<dbReference type="InterPro" id="IPR037939">
    <property type="entry name" value="CRADD"/>
</dbReference>
<dbReference type="Proteomes" id="UP001519460">
    <property type="component" value="Unassembled WGS sequence"/>
</dbReference>
<evidence type="ECO:0000259" key="2">
    <source>
        <dbReference type="PROSITE" id="PS50209"/>
    </source>
</evidence>